<feature type="compositionally biased region" description="Low complexity" evidence="1">
    <location>
        <begin position="16"/>
        <end position="26"/>
    </location>
</feature>
<reference evidence="2 3" key="1">
    <citation type="submission" date="2012-10" db="EMBL/GenBank/DDBJ databases">
        <title>Genome sequencing and analysis of entomopathogenic fungi Beauveria bassiana D1-5.</title>
        <authorList>
            <person name="Li Q."/>
            <person name="Wang L."/>
            <person name="Zhang Z."/>
            <person name="Wang Q."/>
            <person name="Ren J."/>
            <person name="Wang M."/>
            <person name="Xu W."/>
            <person name="Wang J."/>
            <person name="Lu Y."/>
            <person name="Du Q."/>
            <person name="Sun Z."/>
        </authorList>
    </citation>
    <scope>NUCLEOTIDE SEQUENCE [LARGE SCALE GENOMIC DNA]</scope>
    <source>
        <strain evidence="2 3">D1-5</strain>
    </source>
</reference>
<dbReference type="PANTHER" id="PTHR38846">
    <property type="entry name" value="C3H1-TYPE DOMAIN-CONTAINING PROTEIN"/>
    <property type="match status" value="1"/>
</dbReference>
<dbReference type="STRING" id="1245745.A0A0A2VHB2"/>
<dbReference type="AlphaFoldDB" id="A0A0A2VHB2"/>
<name>A0A0A2VHB2_BEABA</name>
<dbReference type="OrthoDB" id="6105938at2759"/>
<gene>
    <name evidence="2" type="ORF">BBAD15_g7424</name>
</gene>
<evidence type="ECO:0000313" key="3">
    <source>
        <dbReference type="Proteomes" id="UP000030106"/>
    </source>
</evidence>
<sequence length="219" mass="24870">MADVEALAAEADIKIPPSSQAPPASQSHFTKFENFIPDDDAPFDEEFARLAASQEWIAGSQEYTKERTIAMRAELKTHYFSSSQKIEELPEEDAAADEMTKEAIILEGYQALCGEVGLTRYDTTEECQRELKKTLVNIVDLIDARRTMKEVKIWQDFEAFRAYTLNGMTIDVEEAKKDGGHLASLLQRLRGRRGRRIRGKGKDGLKRNKVSKRVTKNRK</sequence>
<evidence type="ECO:0000313" key="2">
    <source>
        <dbReference type="EMBL" id="KGQ07251.1"/>
    </source>
</evidence>
<feature type="compositionally biased region" description="Basic residues" evidence="1">
    <location>
        <begin position="207"/>
        <end position="219"/>
    </location>
</feature>
<dbReference type="PANTHER" id="PTHR38846:SF1">
    <property type="entry name" value="C3H1-TYPE DOMAIN-CONTAINING PROTEIN"/>
    <property type="match status" value="1"/>
</dbReference>
<dbReference type="Proteomes" id="UP000030106">
    <property type="component" value="Unassembled WGS sequence"/>
</dbReference>
<protein>
    <submittedName>
        <fullName evidence="2">Uncharacterized protein</fullName>
    </submittedName>
</protein>
<organism evidence="2 3">
    <name type="scientific">Beauveria bassiana D1-5</name>
    <dbReference type="NCBI Taxonomy" id="1245745"/>
    <lineage>
        <taxon>Eukaryota</taxon>
        <taxon>Fungi</taxon>
        <taxon>Dikarya</taxon>
        <taxon>Ascomycota</taxon>
        <taxon>Pezizomycotina</taxon>
        <taxon>Sordariomycetes</taxon>
        <taxon>Hypocreomycetidae</taxon>
        <taxon>Hypocreales</taxon>
        <taxon>Cordycipitaceae</taxon>
        <taxon>Beauveria</taxon>
    </lineage>
</organism>
<dbReference type="HOGENOM" id="CLU_053382_1_0_1"/>
<accession>A0A0A2VHB2</accession>
<dbReference type="EMBL" id="ANFO01000710">
    <property type="protein sequence ID" value="KGQ07251.1"/>
    <property type="molecule type" value="Genomic_DNA"/>
</dbReference>
<evidence type="ECO:0000256" key="1">
    <source>
        <dbReference type="SAM" id="MobiDB-lite"/>
    </source>
</evidence>
<feature type="region of interest" description="Disordered" evidence="1">
    <location>
        <begin position="1"/>
        <end position="26"/>
    </location>
</feature>
<feature type="region of interest" description="Disordered" evidence="1">
    <location>
        <begin position="197"/>
        <end position="219"/>
    </location>
</feature>
<dbReference type="eggNOG" id="ENOG502RG1C">
    <property type="taxonomic scope" value="Eukaryota"/>
</dbReference>
<proteinExistence type="predicted"/>
<comment type="caution">
    <text evidence="2">The sequence shown here is derived from an EMBL/GenBank/DDBJ whole genome shotgun (WGS) entry which is preliminary data.</text>
</comment>